<protein>
    <submittedName>
        <fullName evidence="1">Uncharacterized protein</fullName>
    </submittedName>
</protein>
<proteinExistence type="predicted"/>
<reference evidence="1" key="1">
    <citation type="journal article" date="2021" name="Proc. Natl. Acad. Sci. U.S.A.">
        <title>A Catalog of Tens of Thousands of Viruses from Human Metagenomes Reveals Hidden Associations with Chronic Diseases.</title>
        <authorList>
            <person name="Tisza M.J."/>
            <person name="Buck C.B."/>
        </authorList>
    </citation>
    <scope>NUCLEOTIDE SEQUENCE</scope>
    <source>
        <strain evidence="1">CtsBB38</strain>
    </source>
</reference>
<organism evidence="1">
    <name type="scientific">Siphoviridae sp. ctsBB38</name>
    <dbReference type="NCBI Taxonomy" id="2826482"/>
    <lineage>
        <taxon>Viruses</taxon>
        <taxon>Duplodnaviria</taxon>
        <taxon>Heunggongvirae</taxon>
        <taxon>Uroviricota</taxon>
        <taxon>Caudoviricetes</taxon>
    </lineage>
</organism>
<evidence type="ECO:0000313" key="1">
    <source>
        <dbReference type="EMBL" id="DAD86450.1"/>
    </source>
</evidence>
<accession>A0A8S5MWI1</accession>
<sequence>MAILYNIKKAVITELDPTTGKDKVGGVVSHIKTAQKAELEPVLSEGEEDILRNDVSILAVVRTDDLIYGYDIKLTDNQFDDTMAGLVAGYKVEGEAATKKLSTPMMSEGNIAKPFKLDLYVANYSGDAIVNYAKVTLNKCTGKFPTMTVGDGFFAPEFEIKARENTKANLPIKEIQFVDELPEDPSV</sequence>
<name>A0A8S5MWI1_9CAUD</name>
<dbReference type="EMBL" id="BK014999">
    <property type="protein sequence ID" value="DAD86450.1"/>
    <property type="molecule type" value="Genomic_DNA"/>
</dbReference>